<dbReference type="GeneID" id="68871144"/>
<gene>
    <name evidence="2" type="ORF">SUH3_17415</name>
</gene>
<dbReference type="EMBL" id="JAMD01000004">
    <property type="protein sequence ID" value="KEJ96042.1"/>
    <property type="molecule type" value="Genomic_DNA"/>
</dbReference>
<evidence type="ECO:0000259" key="1">
    <source>
        <dbReference type="Pfam" id="PF01814"/>
    </source>
</evidence>
<evidence type="ECO:0000313" key="2">
    <source>
        <dbReference type="EMBL" id="KEJ96042.1"/>
    </source>
</evidence>
<feature type="domain" description="Hemerythrin-like" evidence="1">
    <location>
        <begin position="39"/>
        <end position="180"/>
    </location>
</feature>
<dbReference type="Proteomes" id="UP000027746">
    <property type="component" value="Unassembled WGS sequence"/>
</dbReference>
<dbReference type="InterPro" id="IPR012312">
    <property type="entry name" value="Hemerythrin-like"/>
</dbReference>
<protein>
    <submittedName>
        <fullName evidence="2">Cation-binding protein</fullName>
    </submittedName>
</protein>
<accession>A0A073JEB5</accession>
<reference evidence="2 3" key="1">
    <citation type="submission" date="2014-01" db="EMBL/GenBank/DDBJ databases">
        <title>Sulfitobacter sp. H3 (MCCC 1A00686) Genome Sequencing.</title>
        <authorList>
            <person name="Lai Q."/>
            <person name="Hong Z."/>
        </authorList>
    </citation>
    <scope>NUCLEOTIDE SEQUENCE [LARGE SCALE GENOMIC DNA]</scope>
    <source>
        <strain evidence="2 3">H3</strain>
    </source>
</reference>
<dbReference type="OrthoDB" id="6077989at2"/>
<evidence type="ECO:0000313" key="3">
    <source>
        <dbReference type="Proteomes" id="UP000027746"/>
    </source>
</evidence>
<proteinExistence type="predicted"/>
<dbReference type="RefSeq" id="WP_037925042.1">
    <property type="nucleotide sequence ID" value="NZ_CP054599.1"/>
</dbReference>
<sequence>MTDLIPIRTTDMPAEMTALLHAYPRDAWAANPHFAKSTREWMRAHEKFRVLSDHLHAQTTGFLDRGVDPDGFADHLGRYGTALVRNLHGHHHFEDRSFFPELSAADPRFDVGLEILEKDHAALDQVLENFSRTGSRVIKLVQLDETAAREEAGILETQTRAIRAFLDRHLGDEEDLAVPVILHHALRG</sequence>
<name>A0A073JEB5_9RHOB</name>
<dbReference type="Gene3D" id="1.20.120.520">
    <property type="entry name" value="nmb1532 protein domain like"/>
    <property type="match status" value="1"/>
</dbReference>
<dbReference type="AlphaFoldDB" id="A0A073JEB5"/>
<keyword evidence="3" id="KW-1185">Reference proteome</keyword>
<comment type="caution">
    <text evidence="2">The sequence shown here is derived from an EMBL/GenBank/DDBJ whole genome shotgun (WGS) entry which is preliminary data.</text>
</comment>
<organism evidence="2 3">
    <name type="scientific">Pseudosulfitobacter pseudonitzschiae</name>
    <dbReference type="NCBI Taxonomy" id="1402135"/>
    <lineage>
        <taxon>Bacteria</taxon>
        <taxon>Pseudomonadati</taxon>
        <taxon>Pseudomonadota</taxon>
        <taxon>Alphaproteobacteria</taxon>
        <taxon>Rhodobacterales</taxon>
        <taxon>Roseobacteraceae</taxon>
        <taxon>Pseudosulfitobacter</taxon>
    </lineage>
</organism>
<dbReference type="Pfam" id="PF01814">
    <property type="entry name" value="Hemerythrin"/>
    <property type="match status" value="1"/>
</dbReference>